<dbReference type="GO" id="GO:0008641">
    <property type="term" value="F:ubiquitin-like modifier activating enzyme activity"/>
    <property type="evidence" value="ECO:0007669"/>
    <property type="project" value="InterPro"/>
</dbReference>
<keyword evidence="3" id="KW-1185">Reference proteome</keyword>
<dbReference type="EMBL" id="CP041345">
    <property type="protein sequence ID" value="QKG79754.1"/>
    <property type="molecule type" value="Genomic_DNA"/>
</dbReference>
<evidence type="ECO:0000313" key="3">
    <source>
        <dbReference type="Proteomes" id="UP000500961"/>
    </source>
</evidence>
<evidence type="ECO:0000313" key="2">
    <source>
        <dbReference type="EMBL" id="QKG79754.1"/>
    </source>
</evidence>
<evidence type="ECO:0000259" key="1">
    <source>
        <dbReference type="Pfam" id="PF00899"/>
    </source>
</evidence>
<dbReference type="Pfam" id="PF00899">
    <property type="entry name" value="ThiF"/>
    <property type="match status" value="1"/>
</dbReference>
<dbReference type="PANTHER" id="PTHR43267:SF1">
    <property type="entry name" value="TRNA THREONYLCARBAMOYLADENOSINE DEHYDRATASE"/>
    <property type="match status" value="1"/>
</dbReference>
<dbReference type="Gene3D" id="3.40.50.720">
    <property type="entry name" value="NAD(P)-binding Rossmann-like Domain"/>
    <property type="match status" value="1"/>
</dbReference>
<organism evidence="2 3">
    <name type="scientific">Tenuifilum thalassicum</name>
    <dbReference type="NCBI Taxonomy" id="2590900"/>
    <lineage>
        <taxon>Bacteria</taxon>
        <taxon>Pseudomonadati</taxon>
        <taxon>Bacteroidota</taxon>
        <taxon>Bacteroidia</taxon>
        <taxon>Bacteroidales</taxon>
        <taxon>Tenuifilaceae</taxon>
        <taxon>Tenuifilum</taxon>
    </lineage>
</organism>
<proteinExistence type="predicted"/>
<sequence>MANNWLERTELLLGQESVKKLSNKHVLVIGLGGVGAYAAEQICRAGVGKITIADGDIIQPSNINRQLPALHSTIGKPKAETLGKRLKDINPNIELTIIQEYLRDERLTQLLSNNFDYVVDAIDTLSPKVFLIHDAIKFGHKVVSSMGSGGKLDPTQVKISDISESYGCPLARILRKRLHRLGIREGFKVVYSAEKVPEHAMKPCEGEPNKKTTIGTISYMPPLFGCMIASVVIRDLLA</sequence>
<dbReference type="GO" id="GO:0061504">
    <property type="term" value="P:cyclic threonylcarbamoyladenosine biosynthetic process"/>
    <property type="evidence" value="ECO:0007669"/>
    <property type="project" value="TreeGrafter"/>
</dbReference>
<dbReference type="RefSeq" id="WP_173073825.1">
    <property type="nucleotide sequence ID" value="NZ_CP041345.1"/>
</dbReference>
<dbReference type="AlphaFoldDB" id="A0A7D4AWX6"/>
<accession>A0A7D4AWX6</accession>
<dbReference type="PANTHER" id="PTHR43267">
    <property type="entry name" value="TRNA THREONYLCARBAMOYLADENOSINE DEHYDRATASE"/>
    <property type="match status" value="1"/>
</dbReference>
<name>A0A7D4AWX6_9BACT</name>
<dbReference type="SUPFAM" id="SSF69572">
    <property type="entry name" value="Activating enzymes of the ubiquitin-like proteins"/>
    <property type="match status" value="1"/>
</dbReference>
<dbReference type="Proteomes" id="UP000500961">
    <property type="component" value="Chromosome"/>
</dbReference>
<feature type="domain" description="THIF-type NAD/FAD binding fold" evidence="1">
    <location>
        <begin position="12"/>
        <end position="234"/>
    </location>
</feature>
<dbReference type="InterPro" id="IPR045886">
    <property type="entry name" value="ThiF/MoeB/HesA"/>
</dbReference>
<dbReference type="InterPro" id="IPR000594">
    <property type="entry name" value="ThiF_NAD_FAD-bd"/>
</dbReference>
<dbReference type="GO" id="GO:0061503">
    <property type="term" value="F:tRNA threonylcarbamoyladenosine dehydratase"/>
    <property type="evidence" value="ECO:0007669"/>
    <property type="project" value="TreeGrafter"/>
</dbReference>
<dbReference type="KEGG" id="ttz:FHG85_05585"/>
<dbReference type="InterPro" id="IPR035985">
    <property type="entry name" value="Ubiquitin-activating_enz"/>
</dbReference>
<reference evidence="2 3" key="1">
    <citation type="submission" date="2019-07" db="EMBL/GenBank/DDBJ databases">
        <title>Thalassofilum flectens gen. nov., sp. nov., a novel moderate thermophilic anaerobe from a shallow sea hot spring in Kunashir Island (Russia), representing a new family in the order Bacteroidales, and proposal of Thalassofilacea fam. nov.</title>
        <authorList>
            <person name="Kochetkova T.V."/>
            <person name="Podosokorskaya O.A."/>
            <person name="Novikov A."/>
            <person name="Elcheninov A.G."/>
            <person name="Toshchakov S.V."/>
            <person name="Kublanov I.V."/>
        </authorList>
    </citation>
    <scope>NUCLEOTIDE SEQUENCE [LARGE SCALE GENOMIC DNA]</scope>
    <source>
        <strain evidence="2 3">38-H</strain>
    </source>
</reference>
<protein>
    <submittedName>
        <fullName evidence="2">tRNA threonylcarbamoyladenosine dehydratase</fullName>
    </submittedName>
</protein>
<dbReference type="CDD" id="cd00755">
    <property type="entry name" value="YgdL_like"/>
    <property type="match status" value="1"/>
</dbReference>
<gene>
    <name evidence="2" type="ORF">FHG85_05585</name>
</gene>